<evidence type="ECO:0000313" key="2">
    <source>
        <dbReference type="EMBL" id="EFE39869.1"/>
    </source>
</evidence>
<gene>
    <name evidence="2" type="ORF">TRV_05418</name>
</gene>
<feature type="region of interest" description="Disordered" evidence="1">
    <location>
        <begin position="1"/>
        <end position="150"/>
    </location>
</feature>
<accession>D4DE53</accession>
<dbReference type="OrthoDB" id="3260716at2759"/>
<sequence length="150" mass="16214">MSEDIRHPAGEFQPSRPREEHPGGPKINMLNFYRNQHKPGVKASPADNVPESHAQAVPVGTAPRENLFQPRPNVEDMGGYDEGGASASSTLMGATSADVDKGMGKPLQGETKTEMRHGGEHHRKHPGSGLEGVGANTARTETEMNRLQRE</sequence>
<dbReference type="EMBL" id="ACYE01000284">
    <property type="protein sequence ID" value="EFE39869.1"/>
    <property type="molecule type" value="Genomic_DNA"/>
</dbReference>
<comment type="caution">
    <text evidence="2">The sequence shown here is derived from an EMBL/GenBank/DDBJ whole genome shotgun (WGS) entry which is preliminary data.</text>
</comment>
<dbReference type="RefSeq" id="XP_003020487.1">
    <property type="nucleotide sequence ID" value="XM_003020441.1"/>
</dbReference>
<dbReference type="GeneID" id="9584224"/>
<evidence type="ECO:0000256" key="1">
    <source>
        <dbReference type="SAM" id="MobiDB-lite"/>
    </source>
</evidence>
<reference evidence="3" key="1">
    <citation type="journal article" date="2011" name="Genome Biol.">
        <title>Comparative and functional genomics provide insights into the pathogenicity of dermatophytic fungi.</title>
        <authorList>
            <person name="Burmester A."/>
            <person name="Shelest E."/>
            <person name="Gloeckner G."/>
            <person name="Heddergott C."/>
            <person name="Schindler S."/>
            <person name="Staib P."/>
            <person name="Heidel A."/>
            <person name="Felder M."/>
            <person name="Petzold A."/>
            <person name="Szafranski K."/>
            <person name="Feuermann M."/>
            <person name="Pedruzzi I."/>
            <person name="Priebe S."/>
            <person name="Groth M."/>
            <person name="Winkler R."/>
            <person name="Li W."/>
            <person name="Kniemeyer O."/>
            <person name="Schroeckh V."/>
            <person name="Hertweck C."/>
            <person name="Hube B."/>
            <person name="White T.C."/>
            <person name="Platzer M."/>
            <person name="Guthke R."/>
            <person name="Heitman J."/>
            <person name="Woestemeyer J."/>
            <person name="Zipfel P.F."/>
            <person name="Monod M."/>
            <person name="Brakhage A.A."/>
        </authorList>
    </citation>
    <scope>NUCLEOTIDE SEQUENCE [LARGE SCALE GENOMIC DNA]</scope>
    <source>
        <strain evidence="3">HKI 0517</strain>
    </source>
</reference>
<dbReference type="Proteomes" id="UP000008383">
    <property type="component" value="Unassembled WGS sequence"/>
</dbReference>
<keyword evidence="3" id="KW-1185">Reference proteome</keyword>
<protein>
    <submittedName>
        <fullName evidence="2">Uncharacterized protein</fullName>
    </submittedName>
</protein>
<dbReference type="KEGG" id="tve:TRV_05418"/>
<dbReference type="AlphaFoldDB" id="D4DE53"/>
<name>D4DE53_TRIVH</name>
<feature type="compositionally biased region" description="Basic and acidic residues" evidence="1">
    <location>
        <begin position="140"/>
        <end position="150"/>
    </location>
</feature>
<dbReference type="HOGENOM" id="CLU_110797_1_0_1"/>
<evidence type="ECO:0000313" key="3">
    <source>
        <dbReference type="Proteomes" id="UP000008383"/>
    </source>
</evidence>
<organism evidence="2 3">
    <name type="scientific">Trichophyton verrucosum (strain HKI 0517)</name>
    <dbReference type="NCBI Taxonomy" id="663202"/>
    <lineage>
        <taxon>Eukaryota</taxon>
        <taxon>Fungi</taxon>
        <taxon>Dikarya</taxon>
        <taxon>Ascomycota</taxon>
        <taxon>Pezizomycotina</taxon>
        <taxon>Eurotiomycetes</taxon>
        <taxon>Eurotiomycetidae</taxon>
        <taxon>Onygenales</taxon>
        <taxon>Arthrodermataceae</taxon>
        <taxon>Trichophyton</taxon>
    </lineage>
</organism>
<proteinExistence type="predicted"/>